<evidence type="ECO:0000313" key="2">
    <source>
        <dbReference type="Proteomes" id="UP000284614"/>
    </source>
</evidence>
<accession>A0A413JX27</accession>
<organism evidence="1 2">
    <name type="scientific">Bacteroides fragilis</name>
    <dbReference type="NCBI Taxonomy" id="817"/>
    <lineage>
        <taxon>Bacteria</taxon>
        <taxon>Pseudomonadati</taxon>
        <taxon>Bacteroidota</taxon>
        <taxon>Bacteroidia</taxon>
        <taxon>Bacteroidales</taxon>
        <taxon>Bacteroidaceae</taxon>
        <taxon>Bacteroides</taxon>
    </lineage>
</organism>
<dbReference type="Proteomes" id="UP000284614">
    <property type="component" value="Unassembled WGS sequence"/>
</dbReference>
<sequence>MEIDFRQLEVVFSFEGDKRVFDIAQDLGNMMMYNGSVLLDIGFEKLAEEIYFSTGAVEIPDKYRAAIREVVKSSGFIAAIKRELINLLEKDE</sequence>
<protein>
    <submittedName>
        <fullName evidence="1">Uncharacterized protein</fullName>
    </submittedName>
</protein>
<name>A0A413JX27_BACFG</name>
<proteinExistence type="predicted"/>
<dbReference type="AlphaFoldDB" id="A0A413JX27"/>
<comment type="caution">
    <text evidence="1">The sequence shown here is derived from an EMBL/GenBank/DDBJ whole genome shotgun (WGS) entry which is preliminary data.</text>
</comment>
<dbReference type="EMBL" id="QSDG01000012">
    <property type="protein sequence ID" value="RGY67858.1"/>
    <property type="molecule type" value="Genomic_DNA"/>
</dbReference>
<dbReference type="RefSeq" id="WP_122130621.1">
    <property type="nucleotide sequence ID" value="NZ_JAGJHH010000014.1"/>
</dbReference>
<reference evidence="1 2" key="1">
    <citation type="submission" date="2018-08" db="EMBL/GenBank/DDBJ databases">
        <title>A genome reference for cultivated species of the human gut microbiota.</title>
        <authorList>
            <person name="Zou Y."/>
            <person name="Xue W."/>
            <person name="Luo G."/>
        </authorList>
    </citation>
    <scope>NUCLEOTIDE SEQUENCE [LARGE SCALE GENOMIC DNA]</scope>
    <source>
        <strain evidence="1 2">OF01-1</strain>
    </source>
</reference>
<evidence type="ECO:0000313" key="1">
    <source>
        <dbReference type="EMBL" id="RGY67858.1"/>
    </source>
</evidence>
<gene>
    <name evidence="1" type="ORF">DXA27_14235</name>
</gene>